<protein>
    <submittedName>
        <fullName evidence="1">Uncharacterized protein</fullName>
    </submittedName>
</protein>
<evidence type="ECO:0000313" key="1">
    <source>
        <dbReference type="EMBL" id="CAG2068007.1"/>
    </source>
</evidence>
<sequence length="82" mass="9169">MLFHQGQLLPGLIGKSKPLPTWLEMSLLNRIITSSLILLIISVATGIPKPEEKKERVLDNVMIQSIKSDSSRAHDLTYESVK</sequence>
<proteinExistence type="predicted"/>
<feature type="non-terminal residue" evidence="1">
    <location>
        <position position="82"/>
    </location>
</feature>
<dbReference type="Proteomes" id="UP001153148">
    <property type="component" value="Unassembled WGS sequence"/>
</dbReference>
<reference evidence="1" key="1">
    <citation type="submission" date="2021-03" db="EMBL/GenBank/DDBJ databases">
        <authorList>
            <person name="Tran Van P."/>
        </authorList>
    </citation>
    <scope>NUCLEOTIDE SEQUENCE</scope>
</reference>
<gene>
    <name evidence="1" type="ORF">TPAB3V08_LOCUS14950</name>
</gene>
<accession>A0ABN7PJX0</accession>
<organism evidence="1 2">
    <name type="scientific">Timema podura</name>
    <name type="common">Walking stick</name>
    <dbReference type="NCBI Taxonomy" id="61482"/>
    <lineage>
        <taxon>Eukaryota</taxon>
        <taxon>Metazoa</taxon>
        <taxon>Ecdysozoa</taxon>
        <taxon>Arthropoda</taxon>
        <taxon>Hexapoda</taxon>
        <taxon>Insecta</taxon>
        <taxon>Pterygota</taxon>
        <taxon>Neoptera</taxon>
        <taxon>Polyneoptera</taxon>
        <taxon>Phasmatodea</taxon>
        <taxon>Timematodea</taxon>
        <taxon>Timematoidea</taxon>
        <taxon>Timematidae</taxon>
        <taxon>Timema</taxon>
    </lineage>
</organism>
<keyword evidence="2" id="KW-1185">Reference proteome</keyword>
<dbReference type="EMBL" id="CAJPIN010079775">
    <property type="protein sequence ID" value="CAG2068007.1"/>
    <property type="molecule type" value="Genomic_DNA"/>
</dbReference>
<evidence type="ECO:0000313" key="2">
    <source>
        <dbReference type="Proteomes" id="UP001153148"/>
    </source>
</evidence>
<comment type="caution">
    <text evidence="1">The sequence shown here is derived from an EMBL/GenBank/DDBJ whole genome shotgun (WGS) entry which is preliminary data.</text>
</comment>
<name>A0ABN7PJX0_TIMPD</name>